<gene>
    <name evidence="2" type="ORF">CGI_10010502</name>
</gene>
<dbReference type="InParanoid" id="K1QPW8"/>
<proteinExistence type="predicted"/>
<dbReference type="AlphaFoldDB" id="K1QPW8"/>
<evidence type="ECO:0000256" key="1">
    <source>
        <dbReference type="SAM" id="MobiDB-lite"/>
    </source>
</evidence>
<organism evidence="2">
    <name type="scientific">Magallana gigas</name>
    <name type="common">Pacific oyster</name>
    <name type="synonym">Crassostrea gigas</name>
    <dbReference type="NCBI Taxonomy" id="29159"/>
    <lineage>
        <taxon>Eukaryota</taxon>
        <taxon>Metazoa</taxon>
        <taxon>Spiralia</taxon>
        <taxon>Lophotrochozoa</taxon>
        <taxon>Mollusca</taxon>
        <taxon>Bivalvia</taxon>
        <taxon>Autobranchia</taxon>
        <taxon>Pteriomorphia</taxon>
        <taxon>Ostreida</taxon>
        <taxon>Ostreoidea</taxon>
        <taxon>Ostreidae</taxon>
        <taxon>Magallana</taxon>
    </lineage>
</organism>
<name>K1QPW8_MAGGI</name>
<dbReference type="HOGENOM" id="CLU_2833671_0_0_1"/>
<evidence type="ECO:0000313" key="2">
    <source>
        <dbReference type="EMBL" id="EKC23496.1"/>
    </source>
</evidence>
<dbReference type="EMBL" id="JH816362">
    <property type="protein sequence ID" value="EKC23496.1"/>
    <property type="molecule type" value="Genomic_DNA"/>
</dbReference>
<sequence>MTSTTPAFRMLRNMQYRHEFLFGQSYQKTSVKEFAPKLWTLYRNLQHKNPNKPTKQAEEDWRTSNY</sequence>
<accession>K1QPW8</accession>
<feature type="region of interest" description="Disordered" evidence="1">
    <location>
        <begin position="46"/>
        <end position="66"/>
    </location>
</feature>
<reference evidence="2" key="1">
    <citation type="journal article" date="2012" name="Nature">
        <title>The oyster genome reveals stress adaptation and complexity of shell formation.</title>
        <authorList>
            <person name="Zhang G."/>
            <person name="Fang X."/>
            <person name="Guo X."/>
            <person name="Li L."/>
            <person name="Luo R."/>
            <person name="Xu F."/>
            <person name="Yang P."/>
            <person name="Zhang L."/>
            <person name="Wang X."/>
            <person name="Qi H."/>
            <person name="Xiong Z."/>
            <person name="Que H."/>
            <person name="Xie Y."/>
            <person name="Holland P.W."/>
            <person name="Paps J."/>
            <person name="Zhu Y."/>
            <person name="Wu F."/>
            <person name="Chen Y."/>
            <person name="Wang J."/>
            <person name="Peng C."/>
            <person name="Meng J."/>
            <person name="Yang L."/>
            <person name="Liu J."/>
            <person name="Wen B."/>
            <person name="Zhang N."/>
            <person name="Huang Z."/>
            <person name="Zhu Q."/>
            <person name="Feng Y."/>
            <person name="Mount A."/>
            <person name="Hedgecock D."/>
            <person name="Xu Z."/>
            <person name="Liu Y."/>
            <person name="Domazet-Loso T."/>
            <person name="Du Y."/>
            <person name="Sun X."/>
            <person name="Zhang S."/>
            <person name="Liu B."/>
            <person name="Cheng P."/>
            <person name="Jiang X."/>
            <person name="Li J."/>
            <person name="Fan D."/>
            <person name="Wang W."/>
            <person name="Fu W."/>
            <person name="Wang T."/>
            <person name="Wang B."/>
            <person name="Zhang J."/>
            <person name="Peng Z."/>
            <person name="Li Y."/>
            <person name="Li N."/>
            <person name="Wang J."/>
            <person name="Chen M."/>
            <person name="He Y."/>
            <person name="Tan F."/>
            <person name="Song X."/>
            <person name="Zheng Q."/>
            <person name="Huang R."/>
            <person name="Yang H."/>
            <person name="Du X."/>
            <person name="Chen L."/>
            <person name="Yang M."/>
            <person name="Gaffney P.M."/>
            <person name="Wang S."/>
            <person name="Luo L."/>
            <person name="She Z."/>
            <person name="Ming Y."/>
            <person name="Huang W."/>
            <person name="Zhang S."/>
            <person name="Huang B."/>
            <person name="Zhang Y."/>
            <person name="Qu T."/>
            <person name="Ni P."/>
            <person name="Miao G."/>
            <person name="Wang J."/>
            <person name="Wang Q."/>
            <person name="Steinberg C.E."/>
            <person name="Wang H."/>
            <person name="Li N."/>
            <person name="Qian L."/>
            <person name="Zhang G."/>
            <person name="Li Y."/>
            <person name="Yang H."/>
            <person name="Liu X."/>
            <person name="Wang J."/>
            <person name="Yin Y."/>
            <person name="Wang J."/>
        </authorList>
    </citation>
    <scope>NUCLEOTIDE SEQUENCE [LARGE SCALE GENOMIC DNA]</scope>
    <source>
        <strain evidence="2">05x7-T-G4-1.051#20</strain>
    </source>
</reference>
<protein>
    <submittedName>
        <fullName evidence="2">Uncharacterized protein</fullName>
    </submittedName>
</protein>
<feature type="compositionally biased region" description="Basic and acidic residues" evidence="1">
    <location>
        <begin position="55"/>
        <end position="66"/>
    </location>
</feature>